<dbReference type="SUPFAM" id="SSF46548">
    <property type="entry name" value="alpha-helical ferredoxin"/>
    <property type="match status" value="1"/>
</dbReference>
<dbReference type="InterPro" id="IPR036188">
    <property type="entry name" value="FAD/NAD-bd_sf"/>
</dbReference>
<reference evidence="7 8" key="1">
    <citation type="submission" date="2015-09" db="EMBL/GenBank/DDBJ databases">
        <authorList>
            <consortium name="Pathogen Informatics"/>
        </authorList>
    </citation>
    <scope>NUCLEOTIDE SEQUENCE [LARGE SCALE GENOMIC DNA]</scope>
    <source>
        <strain evidence="7 8">2789STDY5834855</strain>
    </source>
</reference>
<dbReference type="Proteomes" id="UP000095558">
    <property type="component" value="Unassembled WGS sequence"/>
</dbReference>
<evidence type="ECO:0000313" key="8">
    <source>
        <dbReference type="Proteomes" id="UP000095558"/>
    </source>
</evidence>
<dbReference type="InterPro" id="IPR051394">
    <property type="entry name" value="Glutamate_Synthase"/>
</dbReference>
<dbReference type="EC" id="1.4.1.13" evidence="7"/>
<dbReference type="GO" id="GO:0006537">
    <property type="term" value="P:glutamate biosynthetic process"/>
    <property type="evidence" value="ECO:0007669"/>
    <property type="project" value="UniProtKB-KW"/>
</dbReference>
<name>A0A174AB57_9CLOT</name>
<evidence type="ECO:0000256" key="2">
    <source>
        <dbReference type="ARBA" id="ARBA00023002"/>
    </source>
</evidence>
<dbReference type="PANTHER" id="PTHR43100:SF1">
    <property type="entry name" value="GLUTAMATE SYNTHASE [NADPH] SMALL CHAIN"/>
    <property type="match status" value="1"/>
</dbReference>
<dbReference type="GO" id="GO:0016639">
    <property type="term" value="F:oxidoreductase activity, acting on the CH-NH2 group of donors, NAD or NADP as acceptor"/>
    <property type="evidence" value="ECO:0007669"/>
    <property type="project" value="InterPro"/>
</dbReference>
<feature type="domain" description="Dihydroprymidine dehydrogenase" evidence="6">
    <location>
        <begin position="24"/>
        <end position="138"/>
    </location>
</feature>
<dbReference type="Pfam" id="PF14691">
    <property type="entry name" value="Fer4_20"/>
    <property type="match status" value="1"/>
</dbReference>
<dbReference type="InterPro" id="IPR006005">
    <property type="entry name" value="Glut_synth_ssu1"/>
</dbReference>
<dbReference type="InterPro" id="IPR009051">
    <property type="entry name" value="Helical_ferredxn"/>
</dbReference>
<sequence length="489" mass="54215">MGKATGFMEFNRKNCSREDALNRVNHWNEFDTPLTEEERRKQGARCMDCGVPFCQSGVMLNNMATGCPLHNLIPEWNNFVYLGKWELGLERLLKTSNFPEFTSRVCPALCENACTCGLHGDAVTVKANEKYLIEKGFSEGLIKANPPEVRTGKKVAIIGSGPSGLAAADFLNKLGHSVTVYEREDHVGGLMMYGIPNMKLEKTVIERRAEILKEEGIIFKTCVNVGVDVKYSELDKEYDAVVVTIGASNPRDLKAPGRELNGIHFAVKYLTNNTKRIINSQFNKGTDILATNKDVIVIGGGDTGTDCVGTALRQGCKSVNQFEIMGEPPKTRSANNPWPEYAKVLKVDYGQEEYIAKFGHDPRRYLTSVKEFYGDENGNVKSLKTVDVQWVKGEDGRMNLKEIEGSEKIWNADLVLIAMGFTGVEDYIANDLGLELNKRGNIAANDIDYRTSKEKVFVAGDARRGPSLVVWGIAEGRNAALAVDKYLMK</sequence>
<evidence type="ECO:0000256" key="4">
    <source>
        <dbReference type="ARBA" id="ARBA00029440"/>
    </source>
</evidence>
<keyword evidence="1" id="KW-0028">Amino-acid biosynthesis</keyword>
<dbReference type="InterPro" id="IPR028261">
    <property type="entry name" value="DPD_II"/>
</dbReference>
<protein>
    <submittedName>
        <fullName evidence="7">NADH/NADPH-dependent glutamate synthase small subunit</fullName>
        <ecNumber evidence="7">1.4.1.13</ecNumber>
    </submittedName>
</protein>
<evidence type="ECO:0000259" key="6">
    <source>
        <dbReference type="Pfam" id="PF14691"/>
    </source>
</evidence>
<feature type="domain" description="FAD/NAD(P)-binding" evidence="5">
    <location>
        <begin position="153"/>
        <end position="476"/>
    </location>
</feature>
<dbReference type="SUPFAM" id="SSF51971">
    <property type="entry name" value="Nucleotide-binding domain"/>
    <property type="match status" value="1"/>
</dbReference>
<comment type="pathway">
    <text evidence="4">Amino-acid biosynthesis.</text>
</comment>
<evidence type="ECO:0000259" key="5">
    <source>
        <dbReference type="Pfam" id="PF07992"/>
    </source>
</evidence>
<dbReference type="GO" id="GO:0051536">
    <property type="term" value="F:iron-sulfur cluster binding"/>
    <property type="evidence" value="ECO:0007669"/>
    <property type="project" value="InterPro"/>
</dbReference>
<keyword evidence="3" id="KW-0314">Glutamate biosynthesis</keyword>
<evidence type="ECO:0000256" key="1">
    <source>
        <dbReference type="ARBA" id="ARBA00022605"/>
    </source>
</evidence>
<evidence type="ECO:0000313" key="7">
    <source>
        <dbReference type="EMBL" id="CUN60707.1"/>
    </source>
</evidence>
<organism evidence="7 8">
    <name type="scientific">Clostridium disporicum</name>
    <dbReference type="NCBI Taxonomy" id="84024"/>
    <lineage>
        <taxon>Bacteria</taxon>
        <taxon>Bacillati</taxon>
        <taxon>Bacillota</taxon>
        <taxon>Clostridia</taxon>
        <taxon>Eubacteriales</taxon>
        <taxon>Clostridiaceae</taxon>
        <taxon>Clostridium</taxon>
    </lineage>
</organism>
<keyword evidence="2 7" id="KW-0560">Oxidoreductase</keyword>
<dbReference type="GeneID" id="83012304"/>
<dbReference type="AlphaFoldDB" id="A0A174AB57"/>
<dbReference type="PANTHER" id="PTHR43100">
    <property type="entry name" value="GLUTAMATE SYNTHASE [NADPH] SMALL CHAIN"/>
    <property type="match status" value="1"/>
</dbReference>
<dbReference type="Pfam" id="PF07992">
    <property type="entry name" value="Pyr_redox_2"/>
    <property type="match status" value="1"/>
</dbReference>
<evidence type="ECO:0000256" key="3">
    <source>
        <dbReference type="ARBA" id="ARBA00023164"/>
    </source>
</evidence>
<dbReference type="NCBIfam" id="TIGR01317">
    <property type="entry name" value="GOGAT_sm_gam"/>
    <property type="match status" value="1"/>
</dbReference>
<dbReference type="GO" id="GO:0004355">
    <property type="term" value="F:glutamate synthase (NADPH) activity"/>
    <property type="evidence" value="ECO:0007669"/>
    <property type="project" value="UniProtKB-EC"/>
</dbReference>
<gene>
    <name evidence="7" type="primary">gltD_1</name>
    <name evidence="7" type="ORF">ERS852470_00314</name>
</gene>
<dbReference type="OrthoDB" id="9803192at2"/>
<dbReference type="InterPro" id="IPR023753">
    <property type="entry name" value="FAD/NAD-binding_dom"/>
</dbReference>
<accession>A0A174AB57</accession>
<dbReference type="PRINTS" id="PR00419">
    <property type="entry name" value="ADXRDTASE"/>
</dbReference>
<dbReference type="RefSeq" id="WP_042399372.1">
    <property type="nucleotide sequence ID" value="NZ_CYYT01000006.1"/>
</dbReference>
<dbReference type="Gene3D" id="3.50.50.60">
    <property type="entry name" value="FAD/NAD(P)-binding domain"/>
    <property type="match status" value="2"/>
</dbReference>
<dbReference type="EMBL" id="CYZV01000002">
    <property type="protein sequence ID" value="CUN60707.1"/>
    <property type="molecule type" value="Genomic_DNA"/>
</dbReference>
<dbReference type="Gene3D" id="1.10.1060.10">
    <property type="entry name" value="Alpha-helical ferredoxin"/>
    <property type="match status" value="1"/>
</dbReference>
<proteinExistence type="predicted"/>